<dbReference type="InParanoid" id="A0A7M7T522"/>
<evidence type="ECO:0000313" key="2">
    <source>
        <dbReference type="EnsemblMetazoa" id="XP_030854401"/>
    </source>
</evidence>
<dbReference type="PANTHER" id="PTHR47508:SF1">
    <property type="entry name" value="NON-SPECIFIC SERINE_THREONINE PROTEIN KINASE"/>
    <property type="match status" value="1"/>
</dbReference>
<dbReference type="AlphaFoldDB" id="A0A7M7T522"/>
<dbReference type="EnsemblMetazoa" id="XM_030998541">
    <property type="protein sequence ID" value="XP_030854401"/>
    <property type="gene ID" value="LOC577229"/>
</dbReference>
<feature type="region of interest" description="Disordered" evidence="1">
    <location>
        <begin position="93"/>
        <end position="113"/>
    </location>
</feature>
<reference evidence="2" key="2">
    <citation type="submission" date="2021-01" db="UniProtKB">
        <authorList>
            <consortium name="EnsemblMetazoa"/>
        </authorList>
    </citation>
    <scope>IDENTIFICATION</scope>
</reference>
<dbReference type="Gene3D" id="2.60.120.920">
    <property type="match status" value="3"/>
</dbReference>
<dbReference type="SUPFAM" id="SSF49899">
    <property type="entry name" value="Concanavalin A-like lectins/glucanases"/>
    <property type="match status" value="1"/>
</dbReference>
<protein>
    <recommendedName>
        <fullName evidence="4">B30.2/SPRY domain-containing protein</fullName>
    </recommendedName>
</protein>
<dbReference type="GeneID" id="577229"/>
<dbReference type="EnsemblMetazoa" id="XM_011674053">
    <property type="protein sequence ID" value="XP_011672355"/>
    <property type="gene ID" value="LOC577229"/>
</dbReference>
<dbReference type="OrthoDB" id="258495at2759"/>
<evidence type="ECO:0008006" key="4">
    <source>
        <dbReference type="Google" id="ProtNLM"/>
    </source>
</evidence>
<evidence type="ECO:0000256" key="1">
    <source>
        <dbReference type="SAM" id="MobiDB-lite"/>
    </source>
</evidence>
<evidence type="ECO:0000313" key="3">
    <source>
        <dbReference type="Proteomes" id="UP000007110"/>
    </source>
</evidence>
<dbReference type="PANTHER" id="PTHR47508">
    <property type="entry name" value="SAM DOMAIN-CONTAINING PROTEIN-RELATED"/>
    <property type="match status" value="1"/>
</dbReference>
<reference evidence="3" key="1">
    <citation type="submission" date="2015-02" db="EMBL/GenBank/DDBJ databases">
        <title>Genome sequencing for Strongylocentrotus purpuratus.</title>
        <authorList>
            <person name="Murali S."/>
            <person name="Liu Y."/>
            <person name="Vee V."/>
            <person name="English A."/>
            <person name="Wang M."/>
            <person name="Skinner E."/>
            <person name="Han Y."/>
            <person name="Muzny D.M."/>
            <person name="Worley K.C."/>
            <person name="Gibbs R.A."/>
        </authorList>
    </citation>
    <scope>NUCLEOTIDE SEQUENCE</scope>
</reference>
<feature type="region of interest" description="Disordered" evidence="1">
    <location>
        <begin position="811"/>
        <end position="833"/>
    </location>
</feature>
<name>A0A7M7T522_STRPU</name>
<dbReference type="Proteomes" id="UP000007110">
    <property type="component" value="Unassembled WGS sequence"/>
</dbReference>
<dbReference type="OMA" id="RDIRYYC"/>
<dbReference type="KEGG" id="spu:577229"/>
<accession>A0A7M7T522</accession>
<sequence length="1088" mass="120673">MSSIHHSDLVEVGEDGAIIRIQDLLDGWEHIVYAQHNGSPLSNSHPAFRVKIVQLGKDASIGIGISSSPIVQEINNDEEEQKSSDRSRDALMFHSDNGAVSTPNHERRRNESSSFGEGDVITLVIEQLTAYKSLVCVWKNDKIQCRQWVTIRAENLYPTINAWWGPAELQVEWLSSTVPQLSMTNLNQWMSSSNMKVEGDKLSVSDDKKGIIQSPCAFQEGSSMYFETSLESMGECEADEEQEGPLIGLTSSTWSGHEGLPGKSEYSIAYDTAKGKILNGGHASKGKNLGETGKCKAGDRIGCGLLLFEADKATTATQMVVVYFTRNQSVVHHCNVTQSTGGFYPTCAFVSKGSSVRLNMTASVPALPDKTDWLAKAKRALDFPGLGSFEASVERDENRKHEEGVTQGYFRFSEAVGCPTSDVIKPHSELNDGKLLQLLKTITPSEPYFTIKIEELDDGNKVCVGVSRGGQSCGSIPGSLIDSAGYASQGEILMGSDGHFTAEKFKKGDVIGVNVQFLDLTKVVQFIKNGSLMGQSIIKGSNKDIYPSLGFRGLPATVHVTWPSARPDPPPTFSKDNFENWLKSPGILMNGSRLCCEKKTRELKSSILVSPQPLCHAWSYYEVQINCKKLSTDSQKVLKAPSIGLTNCMRPSKYKHIINNKEARDTRYYCHTNSIGYMDYLKHEMLPVKRFIASGDRIGWGLMYPASSKNIPSDLTRQIVIVYCCINGEIVYHKPMEQPGGGLYPVVTLYRYGEEASLLIDQTPPRFPDMLSWYEEADAFKMEVDKQRKAAEFVLYLPYLMRTILPSKQKFRRGQYKQTSADRRARPATPCKRPDNHLKRNTVYIHCDSERYNEATHIQARLDTKGLVTRLLPEDKLNSSDITSLIDDHVSSCTSVVCCMGPEISQTKHMGKVLDLAQKRSKPVLPFILESVKWPPEGSLQKEWQKLVMHKIETSGDFDWAIEQIEEKTLNLKDKGYNGKEIRVVEGKGAKMLYSDAQKGNKTINESSDPNALKKAIADADRHKLQSIGSDDFPETNGGGDRGATGGGGRSFSFTSLKEPKKTFDDGPRRPHSSHGGRVNQSKTCIIL</sequence>
<dbReference type="InterPro" id="IPR043136">
    <property type="entry name" value="B30.2/SPRY_sf"/>
</dbReference>
<proteinExistence type="predicted"/>
<dbReference type="RefSeq" id="XP_011672355.2">
    <property type="nucleotide sequence ID" value="XM_011674053.2"/>
</dbReference>
<organism evidence="2 3">
    <name type="scientific">Strongylocentrotus purpuratus</name>
    <name type="common">Purple sea urchin</name>
    <dbReference type="NCBI Taxonomy" id="7668"/>
    <lineage>
        <taxon>Eukaryota</taxon>
        <taxon>Metazoa</taxon>
        <taxon>Echinodermata</taxon>
        <taxon>Eleutherozoa</taxon>
        <taxon>Echinozoa</taxon>
        <taxon>Echinoidea</taxon>
        <taxon>Euechinoidea</taxon>
        <taxon>Echinacea</taxon>
        <taxon>Camarodonta</taxon>
        <taxon>Echinidea</taxon>
        <taxon>Strongylocentrotidae</taxon>
        <taxon>Strongylocentrotus</taxon>
    </lineage>
</organism>
<keyword evidence="3" id="KW-1185">Reference proteome</keyword>
<feature type="compositionally biased region" description="Polar residues" evidence="1">
    <location>
        <begin position="1079"/>
        <end position="1088"/>
    </location>
</feature>
<feature type="region of interest" description="Disordered" evidence="1">
    <location>
        <begin position="1026"/>
        <end position="1088"/>
    </location>
</feature>
<dbReference type="RefSeq" id="XP_030854401.1">
    <property type="nucleotide sequence ID" value="XM_030998541.1"/>
</dbReference>
<feature type="compositionally biased region" description="Basic and acidic residues" evidence="1">
    <location>
        <begin position="1058"/>
        <end position="1069"/>
    </location>
</feature>
<feature type="compositionally biased region" description="Gly residues" evidence="1">
    <location>
        <begin position="1037"/>
        <end position="1050"/>
    </location>
</feature>
<dbReference type="InterPro" id="IPR013320">
    <property type="entry name" value="ConA-like_dom_sf"/>
</dbReference>